<feature type="domain" description="Peptidase S8/S53" evidence="8">
    <location>
        <begin position="187"/>
        <end position="431"/>
    </location>
</feature>
<dbReference type="InterPro" id="IPR037045">
    <property type="entry name" value="S8pro/Inhibitor_I9_sf"/>
</dbReference>
<evidence type="ECO:0000256" key="2">
    <source>
        <dbReference type="ARBA" id="ARBA00022670"/>
    </source>
</evidence>
<feature type="active site" description="Charge relay system" evidence="5">
    <location>
        <position position="196"/>
    </location>
</feature>
<dbReference type="GO" id="GO:0005615">
    <property type="term" value="C:extracellular space"/>
    <property type="evidence" value="ECO:0007669"/>
    <property type="project" value="TreeGrafter"/>
</dbReference>
<dbReference type="GO" id="GO:0006508">
    <property type="term" value="P:proteolysis"/>
    <property type="evidence" value="ECO:0007669"/>
    <property type="project" value="UniProtKB-KW"/>
</dbReference>
<keyword evidence="3 5" id="KW-0378">Hydrolase</keyword>
<reference evidence="10 11" key="1">
    <citation type="submission" date="2020-12" db="EMBL/GenBank/DDBJ databases">
        <title>Metabolic potential, ecology and presence of endohyphal bacteria is reflected in genomic diversity of Mucoromycotina.</title>
        <authorList>
            <person name="Muszewska A."/>
            <person name="Okrasinska A."/>
            <person name="Steczkiewicz K."/>
            <person name="Drgas O."/>
            <person name="Orlowska M."/>
            <person name="Perlinska-Lenart U."/>
            <person name="Aleksandrzak-Piekarczyk T."/>
            <person name="Szatraj K."/>
            <person name="Zielenkiewicz U."/>
            <person name="Pilsyk S."/>
            <person name="Malc E."/>
            <person name="Mieczkowski P."/>
            <person name="Kruszewska J.S."/>
            <person name="Biernat P."/>
            <person name="Pawlowska J."/>
        </authorList>
    </citation>
    <scope>NUCLEOTIDE SEQUENCE [LARGE SCALE GENOMIC DNA]</scope>
    <source>
        <strain evidence="10 11">CBS 142.35</strain>
    </source>
</reference>
<dbReference type="PANTHER" id="PTHR43806">
    <property type="entry name" value="PEPTIDASE S8"/>
    <property type="match status" value="1"/>
</dbReference>
<dbReference type="Pfam" id="PF05922">
    <property type="entry name" value="Inhibitor_I9"/>
    <property type="match status" value="1"/>
</dbReference>
<organism evidence="10 11">
    <name type="scientific">Circinella minor</name>
    <dbReference type="NCBI Taxonomy" id="1195481"/>
    <lineage>
        <taxon>Eukaryota</taxon>
        <taxon>Fungi</taxon>
        <taxon>Fungi incertae sedis</taxon>
        <taxon>Mucoromycota</taxon>
        <taxon>Mucoromycotina</taxon>
        <taxon>Mucoromycetes</taxon>
        <taxon>Mucorales</taxon>
        <taxon>Lichtheimiaceae</taxon>
        <taxon>Circinella</taxon>
    </lineage>
</organism>
<sequence>MVKLLALPIITAACWLTSSHAFPTLYDHTSSLSSHININDNKNLLAPLYEVSEPNSISDSYIIILKDHVNSMQADQHFQWVRDTLVKPGMKEDQFQQQQFLESGIPLGIKHTYGSPNAKFRGYSGKFSSNVVENIRRSPDVAYVERDTMVYASELQRNAPWGLARISHRDVLTLSTFNKYEYDGNGGEGIQVFVIDTGINVDHNDFEGRASWGITVPEGDVDEDGNGHGSHCAGTIAGKQHGVAKKATPVAVKVLRSDGSGSMSGVLAGVTWATERHQNATMEARASGETYKGAVANMSLGGGRSVALDMAVNEAVNAGIIFSVAAGNDNSDACNYSPAGAENAITVGATNIEDERASFSNFGKCVDVFAPGENILSVWTGAPDATNTISGTSMAAPHVAGLAAYFASLESETPVDPKKIKDKIIQLATEGKLYNIANDTETPNRLIFNDPPKSS</sequence>
<dbReference type="Gene3D" id="3.30.70.80">
    <property type="entry name" value="Peptidase S8 propeptide/proteinase inhibitor I9"/>
    <property type="match status" value="1"/>
</dbReference>
<dbReference type="InterPro" id="IPR050131">
    <property type="entry name" value="Peptidase_S8_subtilisin-like"/>
</dbReference>
<dbReference type="CDD" id="cd04077">
    <property type="entry name" value="Peptidases_S8_PCSK9_ProteinaseK_like"/>
    <property type="match status" value="1"/>
</dbReference>
<evidence type="ECO:0000313" key="11">
    <source>
        <dbReference type="Proteomes" id="UP000646827"/>
    </source>
</evidence>
<feature type="domain" description="Inhibitor I9" evidence="9">
    <location>
        <begin position="60"/>
        <end position="151"/>
    </location>
</feature>
<proteinExistence type="inferred from homology"/>
<dbReference type="Pfam" id="PF00082">
    <property type="entry name" value="Peptidase_S8"/>
    <property type="match status" value="1"/>
</dbReference>
<dbReference type="InterPro" id="IPR000209">
    <property type="entry name" value="Peptidase_S8/S53_dom"/>
</dbReference>
<comment type="similarity">
    <text evidence="1 5 6">Belongs to the peptidase S8 family.</text>
</comment>
<dbReference type="Proteomes" id="UP000646827">
    <property type="component" value="Unassembled WGS sequence"/>
</dbReference>
<dbReference type="OrthoDB" id="206201at2759"/>
<evidence type="ECO:0000259" key="9">
    <source>
        <dbReference type="Pfam" id="PF05922"/>
    </source>
</evidence>
<dbReference type="PROSITE" id="PS51892">
    <property type="entry name" value="SUBTILASE"/>
    <property type="match status" value="1"/>
</dbReference>
<dbReference type="InterPro" id="IPR022398">
    <property type="entry name" value="Peptidase_S8_His-AS"/>
</dbReference>
<evidence type="ECO:0000256" key="5">
    <source>
        <dbReference type="PROSITE-ProRule" id="PRU01240"/>
    </source>
</evidence>
<feature type="signal peptide" evidence="7">
    <location>
        <begin position="1"/>
        <end position="21"/>
    </location>
</feature>
<feature type="active site" description="Charge relay system" evidence="5">
    <location>
        <position position="393"/>
    </location>
</feature>
<evidence type="ECO:0000259" key="8">
    <source>
        <dbReference type="Pfam" id="PF00082"/>
    </source>
</evidence>
<dbReference type="InterPro" id="IPR023827">
    <property type="entry name" value="Peptidase_S8_Asp-AS"/>
</dbReference>
<dbReference type="PROSITE" id="PS00137">
    <property type="entry name" value="SUBTILASE_HIS"/>
    <property type="match status" value="1"/>
</dbReference>
<gene>
    <name evidence="10" type="ORF">INT45_012115</name>
</gene>
<feature type="active site" description="Charge relay system" evidence="5">
    <location>
        <position position="228"/>
    </location>
</feature>
<evidence type="ECO:0000256" key="7">
    <source>
        <dbReference type="SAM" id="SignalP"/>
    </source>
</evidence>
<dbReference type="InterPro" id="IPR036852">
    <property type="entry name" value="Peptidase_S8/S53_dom_sf"/>
</dbReference>
<evidence type="ECO:0000256" key="6">
    <source>
        <dbReference type="RuleBase" id="RU003355"/>
    </source>
</evidence>
<evidence type="ECO:0000313" key="10">
    <source>
        <dbReference type="EMBL" id="KAG2225643.1"/>
    </source>
</evidence>
<evidence type="ECO:0000256" key="4">
    <source>
        <dbReference type="ARBA" id="ARBA00022825"/>
    </source>
</evidence>
<dbReference type="EMBL" id="JAEPRB010000025">
    <property type="protein sequence ID" value="KAG2225643.1"/>
    <property type="molecule type" value="Genomic_DNA"/>
</dbReference>
<dbReference type="Gene3D" id="3.40.50.200">
    <property type="entry name" value="Peptidase S8/S53 domain"/>
    <property type="match status" value="1"/>
</dbReference>
<keyword evidence="2 5" id="KW-0645">Protease</keyword>
<keyword evidence="11" id="KW-1185">Reference proteome</keyword>
<dbReference type="FunFam" id="3.40.50.200:FF:000007">
    <property type="entry name" value="Subtilisin-like serine protease"/>
    <property type="match status" value="1"/>
</dbReference>
<evidence type="ECO:0000256" key="3">
    <source>
        <dbReference type="ARBA" id="ARBA00022801"/>
    </source>
</evidence>
<dbReference type="GO" id="GO:0004252">
    <property type="term" value="F:serine-type endopeptidase activity"/>
    <property type="evidence" value="ECO:0007669"/>
    <property type="project" value="UniProtKB-UniRule"/>
</dbReference>
<evidence type="ECO:0000256" key="1">
    <source>
        <dbReference type="ARBA" id="ARBA00011073"/>
    </source>
</evidence>
<feature type="chain" id="PRO_5034031293" evidence="7">
    <location>
        <begin position="22"/>
        <end position="455"/>
    </location>
</feature>
<dbReference type="PROSITE" id="PS00138">
    <property type="entry name" value="SUBTILASE_SER"/>
    <property type="match status" value="1"/>
</dbReference>
<dbReference type="PANTHER" id="PTHR43806:SF11">
    <property type="entry name" value="CEREVISIN-RELATED"/>
    <property type="match status" value="1"/>
</dbReference>
<protein>
    <submittedName>
        <fullName evidence="10">Uncharacterized protein</fullName>
    </submittedName>
</protein>
<dbReference type="InterPro" id="IPR015500">
    <property type="entry name" value="Peptidase_S8_subtilisin-rel"/>
</dbReference>
<keyword evidence="4 5" id="KW-0720">Serine protease</keyword>
<dbReference type="InterPro" id="IPR034193">
    <property type="entry name" value="PCSK9_ProteinaseK-like"/>
</dbReference>
<comment type="caution">
    <text evidence="10">The sequence shown here is derived from an EMBL/GenBank/DDBJ whole genome shotgun (WGS) entry which is preliminary data.</text>
</comment>
<dbReference type="SUPFAM" id="SSF52743">
    <property type="entry name" value="Subtilisin-like"/>
    <property type="match status" value="1"/>
</dbReference>
<dbReference type="InterPro" id="IPR023828">
    <property type="entry name" value="Peptidase_S8_Ser-AS"/>
</dbReference>
<keyword evidence="7" id="KW-0732">Signal</keyword>
<name>A0A8H7SCR3_9FUNG</name>
<dbReference type="InterPro" id="IPR010259">
    <property type="entry name" value="S8pro/Inhibitor_I9"/>
</dbReference>
<dbReference type="AlphaFoldDB" id="A0A8H7SCR3"/>
<dbReference type="PRINTS" id="PR00723">
    <property type="entry name" value="SUBTILISIN"/>
</dbReference>
<dbReference type="PROSITE" id="PS00136">
    <property type="entry name" value="SUBTILASE_ASP"/>
    <property type="match status" value="1"/>
</dbReference>
<accession>A0A8H7SCR3</accession>